<name>A0ABS0HA30_9ACTN</name>
<evidence type="ECO:0000313" key="2">
    <source>
        <dbReference type="EMBL" id="MBF9135328.1"/>
    </source>
</evidence>
<feature type="region of interest" description="Disordered" evidence="1">
    <location>
        <begin position="56"/>
        <end position="80"/>
    </location>
</feature>
<dbReference type="EMBL" id="JADPUN010000422">
    <property type="protein sequence ID" value="MBF9135328.1"/>
    <property type="molecule type" value="Genomic_DNA"/>
</dbReference>
<organism evidence="2 3">
    <name type="scientific">Plantactinospora alkalitolerans</name>
    <dbReference type="NCBI Taxonomy" id="2789879"/>
    <lineage>
        <taxon>Bacteria</taxon>
        <taxon>Bacillati</taxon>
        <taxon>Actinomycetota</taxon>
        <taxon>Actinomycetes</taxon>
        <taxon>Micromonosporales</taxon>
        <taxon>Micromonosporaceae</taxon>
        <taxon>Plantactinospora</taxon>
    </lineage>
</organism>
<keyword evidence="3" id="KW-1185">Reference proteome</keyword>
<dbReference type="Proteomes" id="UP000638560">
    <property type="component" value="Unassembled WGS sequence"/>
</dbReference>
<dbReference type="RefSeq" id="WP_196206781.1">
    <property type="nucleotide sequence ID" value="NZ_JADPUN010000422.1"/>
</dbReference>
<proteinExistence type="predicted"/>
<accession>A0ABS0HA30</accession>
<comment type="caution">
    <text evidence="2">The sequence shown here is derived from an EMBL/GenBank/DDBJ whole genome shotgun (WGS) entry which is preliminary data.</text>
</comment>
<gene>
    <name evidence="2" type="ORF">I0C86_41495</name>
</gene>
<reference evidence="2 3" key="1">
    <citation type="submission" date="2020-11" db="EMBL/GenBank/DDBJ databases">
        <title>A novel isolate from a Black sea contaminated sediment with potential to produce alkanes: Plantactinospora alkalitolerans sp. nov.</title>
        <authorList>
            <person name="Carro L."/>
            <person name="Veyisoglu A."/>
            <person name="Guven K."/>
            <person name="Schumann P."/>
            <person name="Klenk H.-P."/>
            <person name="Sahin N."/>
        </authorList>
    </citation>
    <scope>NUCLEOTIDE SEQUENCE [LARGE SCALE GENOMIC DNA]</scope>
    <source>
        <strain evidence="2 3">S1510</strain>
    </source>
</reference>
<sequence length="100" mass="11352">MQALTDDDEWAEQVLRLPQAERRPTVPMAEWSPEVERLTDLLDRVGDLIRAVVASAGAKPKRMQPAPRPTTALDRARARRRRATHNRLVNVLLPHKASDQ</sequence>
<protein>
    <recommendedName>
        <fullName evidence="4">Transposase</fullName>
    </recommendedName>
</protein>
<evidence type="ECO:0000313" key="3">
    <source>
        <dbReference type="Proteomes" id="UP000638560"/>
    </source>
</evidence>
<evidence type="ECO:0008006" key="4">
    <source>
        <dbReference type="Google" id="ProtNLM"/>
    </source>
</evidence>
<evidence type="ECO:0000256" key="1">
    <source>
        <dbReference type="SAM" id="MobiDB-lite"/>
    </source>
</evidence>